<sequence>MSDPFNMENVAAMAGLPQQGHNSVPALPNTRREMTDTVRIMPRQPIEAKRDEFGEGYYVERGTSIIQRDYLNSGGVGWVEVSDPIVWDGTDAAFDAIRAAFEGTANYASRDDNPSSGWGHSGCLWVGVGQESSLVPPGWRIQIVDDSFVILPPRGDLTSGETVRVTRFVSSEESR</sequence>
<protein>
    <submittedName>
        <fullName evidence="1">Uncharacterized protein</fullName>
    </submittedName>
</protein>
<proteinExistence type="predicted"/>
<accession>L7VU65</accession>
<organism evidence="1">
    <name type="scientific">uncultured bacterium A1Q1_fos_2101</name>
    <dbReference type="NCBI Taxonomy" id="1256561"/>
    <lineage>
        <taxon>Bacteria</taxon>
        <taxon>environmental samples</taxon>
    </lineage>
</organism>
<evidence type="ECO:0000313" key="1">
    <source>
        <dbReference type="EMBL" id="AGC72742.1"/>
    </source>
</evidence>
<reference evidence="1" key="1">
    <citation type="submission" date="2012-09" db="EMBL/GenBank/DDBJ databases">
        <title>Metagenomic Characterization of a Microbial Community in Wastewater Detects High Levels of Antibiotic Resistance.</title>
        <authorList>
            <person name="Abrams M."/>
            <person name="Caldwell A."/>
            <person name="Vandaei E."/>
            <person name="Lee W."/>
            <person name="Perrott J."/>
            <person name="Khan S.Y."/>
            <person name="Ta J."/>
            <person name="Romero D."/>
            <person name="Nguyen V."/>
            <person name="Pourmand N."/>
            <person name="Ouverney C.C."/>
        </authorList>
    </citation>
    <scope>NUCLEOTIDE SEQUENCE</scope>
</reference>
<name>L7VU65_9BACT</name>
<dbReference type="AlphaFoldDB" id="L7VU65"/>
<dbReference type="EMBL" id="JX649911">
    <property type="protein sequence ID" value="AGC72742.1"/>
    <property type="molecule type" value="Genomic_DNA"/>
</dbReference>